<feature type="compositionally biased region" description="Basic and acidic residues" evidence="3">
    <location>
        <begin position="13"/>
        <end position="29"/>
    </location>
</feature>
<keyword evidence="2" id="KW-0677">Repeat</keyword>
<evidence type="ECO:0000256" key="1">
    <source>
        <dbReference type="ARBA" id="ARBA00022614"/>
    </source>
</evidence>
<keyword evidence="5" id="KW-1185">Reference proteome</keyword>
<organism evidence="4 5">
    <name type="scientific">Bemisia tabaci</name>
    <name type="common">Sweetpotato whitefly</name>
    <name type="synonym">Aleurodes tabaci</name>
    <dbReference type="NCBI Taxonomy" id="7038"/>
    <lineage>
        <taxon>Eukaryota</taxon>
        <taxon>Metazoa</taxon>
        <taxon>Ecdysozoa</taxon>
        <taxon>Arthropoda</taxon>
        <taxon>Hexapoda</taxon>
        <taxon>Insecta</taxon>
        <taxon>Pterygota</taxon>
        <taxon>Neoptera</taxon>
        <taxon>Paraneoptera</taxon>
        <taxon>Hemiptera</taxon>
        <taxon>Sternorrhyncha</taxon>
        <taxon>Aleyrodoidea</taxon>
        <taxon>Aleyrodidae</taxon>
        <taxon>Aleyrodinae</taxon>
        <taxon>Bemisia</taxon>
    </lineage>
</organism>
<dbReference type="InterPro" id="IPR032675">
    <property type="entry name" value="LRR_dom_sf"/>
</dbReference>
<evidence type="ECO:0000313" key="5">
    <source>
        <dbReference type="Proteomes" id="UP001152759"/>
    </source>
</evidence>
<name>A0A9P0EYT9_BEMTA</name>
<dbReference type="InterPro" id="IPR051279">
    <property type="entry name" value="PP1-Reg/Actin-Interact_Protein"/>
</dbReference>
<protein>
    <submittedName>
        <fullName evidence="4">Uncharacterized protein</fullName>
    </submittedName>
</protein>
<evidence type="ECO:0000313" key="4">
    <source>
        <dbReference type="EMBL" id="CAH0384748.1"/>
    </source>
</evidence>
<evidence type="ECO:0000256" key="2">
    <source>
        <dbReference type="ARBA" id="ARBA00022737"/>
    </source>
</evidence>
<dbReference type="EMBL" id="OU963863">
    <property type="protein sequence ID" value="CAH0384748.1"/>
    <property type="molecule type" value="Genomic_DNA"/>
</dbReference>
<sequence length="214" mass="24583">MHKPSARATLKRKTNEDEHEINRSELEEHDYSTNRVGTVENYERDWVIASDTLLNSRENTTDFRDSCLGASLKINFDLDRNEILDLKGSYLTVAHCEALEEIFKRVQFVVLNVGSTCLDDEAATSLFDMLEYYESATHLVLSDNHLIDSRGWQACSRMIKRMRCLEILEARSVSLNDQLMPLLTRSLRVGSQLQVLKLENCHLTGRPFLILGNF</sequence>
<proteinExistence type="predicted"/>
<dbReference type="AlphaFoldDB" id="A0A9P0EYT9"/>
<evidence type="ECO:0000256" key="3">
    <source>
        <dbReference type="SAM" id="MobiDB-lite"/>
    </source>
</evidence>
<feature type="compositionally biased region" description="Basic residues" evidence="3">
    <location>
        <begin position="1"/>
        <end position="12"/>
    </location>
</feature>
<dbReference type="PANTHER" id="PTHR24112:SF9">
    <property type="entry name" value="PROTEIN PHOSPHATASE 1 REGULATORY SUBUNIT 37"/>
    <property type="match status" value="1"/>
</dbReference>
<accession>A0A9P0EYT9</accession>
<gene>
    <name evidence="4" type="ORF">BEMITA_LOCUS4043</name>
</gene>
<dbReference type="Proteomes" id="UP001152759">
    <property type="component" value="Chromosome 2"/>
</dbReference>
<dbReference type="Gene3D" id="3.80.10.10">
    <property type="entry name" value="Ribonuclease Inhibitor"/>
    <property type="match status" value="1"/>
</dbReference>
<dbReference type="SUPFAM" id="SSF52047">
    <property type="entry name" value="RNI-like"/>
    <property type="match status" value="1"/>
</dbReference>
<reference evidence="4" key="1">
    <citation type="submission" date="2021-12" db="EMBL/GenBank/DDBJ databases">
        <authorList>
            <person name="King R."/>
        </authorList>
    </citation>
    <scope>NUCLEOTIDE SEQUENCE</scope>
</reference>
<feature type="region of interest" description="Disordered" evidence="3">
    <location>
        <begin position="1"/>
        <end position="29"/>
    </location>
</feature>
<keyword evidence="1" id="KW-0433">Leucine-rich repeat</keyword>
<dbReference type="PANTHER" id="PTHR24112">
    <property type="entry name" value="LEUCINE-RICH REPEAT, ISOFORM F-RELATED"/>
    <property type="match status" value="1"/>
</dbReference>